<dbReference type="GO" id="GO:0008017">
    <property type="term" value="F:microtubule binding"/>
    <property type="evidence" value="ECO:0007669"/>
    <property type="project" value="InterPro"/>
</dbReference>
<dbReference type="OrthoDB" id="2120499at2759"/>
<dbReference type="Proteomes" id="UP000663824">
    <property type="component" value="Unassembled WGS sequence"/>
</dbReference>
<dbReference type="PANTHER" id="PTHR15510">
    <property type="entry name" value="SPERM-ASSOCIATED ANTIGEN 8"/>
    <property type="match status" value="1"/>
</dbReference>
<dbReference type="GO" id="GO:0005737">
    <property type="term" value="C:cytoplasm"/>
    <property type="evidence" value="ECO:0007669"/>
    <property type="project" value="TreeGrafter"/>
</dbReference>
<dbReference type="InterPro" id="IPR026124">
    <property type="entry name" value="Sperm-assoc_Ag8"/>
</dbReference>
<accession>A0A816AU54</accession>
<reference evidence="2" key="1">
    <citation type="submission" date="2021-02" db="EMBL/GenBank/DDBJ databases">
        <authorList>
            <person name="Nowell W R."/>
        </authorList>
    </citation>
    <scope>NUCLEOTIDE SEQUENCE</scope>
</reference>
<dbReference type="EMBL" id="CAJNOV010017181">
    <property type="protein sequence ID" value="CAF1601440.1"/>
    <property type="molecule type" value="Genomic_DNA"/>
</dbReference>
<proteinExistence type="predicted"/>
<dbReference type="GO" id="GO:0005634">
    <property type="term" value="C:nucleus"/>
    <property type="evidence" value="ECO:0007669"/>
    <property type="project" value="TreeGrafter"/>
</dbReference>
<dbReference type="EMBL" id="CAJOBH010002066">
    <property type="protein sequence ID" value="CAF3888108.1"/>
    <property type="molecule type" value="Genomic_DNA"/>
</dbReference>
<name>A0A816AU54_9BILA</name>
<feature type="region of interest" description="Disordered" evidence="1">
    <location>
        <begin position="36"/>
        <end position="55"/>
    </location>
</feature>
<dbReference type="Proteomes" id="UP000663834">
    <property type="component" value="Unassembled WGS sequence"/>
</dbReference>
<evidence type="ECO:0000313" key="7">
    <source>
        <dbReference type="EMBL" id="CAF4184680.1"/>
    </source>
</evidence>
<dbReference type="EMBL" id="CAJNOW010018512">
    <property type="protein sequence ID" value="CAF1665842.1"/>
    <property type="molecule type" value="Genomic_DNA"/>
</dbReference>
<organism evidence="2 8">
    <name type="scientific">Rotaria magnacalcarata</name>
    <dbReference type="NCBI Taxonomy" id="392030"/>
    <lineage>
        <taxon>Eukaryota</taxon>
        <taxon>Metazoa</taxon>
        <taxon>Spiralia</taxon>
        <taxon>Gnathifera</taxon>
        <taxon>Rotifera</taxon>
        <taxon>Eurotatoria</taxon>
        <taxon>Bdelloidea</taxon>
        <taxon>Philodinida</taxon>
        <taxon>Philodinidae</taxon>
        <taxon>Rotaria</taxon>
    </lineage>
</organism>
<evidence type="ECO:0000313" key="3">
    <source>
        <dbReference type="EMBL" id="CAF1665842.1"/>
    </source>
</evidence>
<evidence type="ECO:0000313" key="5">
    <source>
        <dbReference type="EMBL" id="CAF3888108.1"/>
    </source>
</evidence>
<comment type="caution">
    <text evidence="2">The sequence shown here is derived from an EMBL/GenBank/DDBJ whole genome shotgun (WGS) entry which is preliminary data.</text>
</comment>
<evidence type="ECO:0000313" key="6">
    <source>
        <dbReference type="EMBL" id="CAF4174779.1"/>
    </source>
</evidence>
<dbReference type="Proteomes" id="UP000681967">
    <property type="component" value="Unassembled WGS sequence"/>
</dbReference>
<dbReference type="EMBL" id="CAJNRE010011267">
    <property type="protein sequence ID" value="CAF2100003.1"/>
    <property type="molecule type" value="Genomic_DNA"/>
</dbReference>
<dbReference type="EMBL" id="CAJOBI010015764">
    <property type="protein sequence ID" value="CAF4184680.1"/>
    <property type="molecule type" value="Genomic_DNA"/>
</dbReference>
<dbReference type="Proteomes" id="UP000663855">
    <property type="component" value="Unassembled WGS sequence"/>
</dbReference>
<dbReference type="Proteomes" id="UP000681720">
    <property type="component" value="Unassembled WGS sequence"/>
</dbReference>
<dbReference type="EMBL" id="CAJOBJ010014169">
    <property type="protein sequence ID" value="CAF4174779.1"/>
    <property type="molecule type" value="Genomic_DNA"/>
</dbReference>
<evidence type="ECO:0000256" key="1">
    <source>
        <dbReference type="SAM" id="MobiDB-lite"/>
    </source>
</evidence>
<evidence type="ECO:0000313" key="2">
    <source>
        <dbReference type="EMBL" id="CAF1601440.1"/>
    </source>
</evidence>
<protein>
    <submittedName>
        <fullName evidence="2">Uncharacterized protein</fullName>
    </submittedName>
</protein>
<dbReference type="GO" id="GO:0045944">
    <property type="term" value="P:positive regulation of transcription by RNA polymerase II"/>
    <property type="evidence" value="ECO:0007669"/>
    <property type="project" value="TreeGrafter"/>
</dbReference>
<evidence type="ECO:0000313" key="8">
    <source>
        <dbReference type="Proteomes" id="UP000663855"/>
    </source>
</evidence>
<dbReference type="AlphaFoldDB" id="A0A816AU54"/>
<dbReference type="Pfam" id="PF22584">
    <property type="entry name" value="CFAP143"/>
    <property type="match status" value="1"/>
</dbReference>
<gene>
    <name evidence="5" type="ORF">BYL167_LOCUS7806</name>
    <name evidence="2" type="ORF">CJN711_LOCUS35243</name>
    <name evidence="6" type="ORF">GIL414_LOCUS20520</name>
    <name evidence="3" type="ORF">KQP761_LOCUS33090</name>
    <name evidence="4" type="ORF">MBJ925_LOCUS22094</name>
    <name evidence="7" type="ORF">SMN809_LOCUS21180</name>
</gene>
<evidence type="ECO:0000313" key="4">
    <source>
        <dbReference type="EMBL" id="CAF2100003.1"/>
    </source>
</evidence>
<dbReference type="PANTHER" id="PTHR15510:SF5">
    <property type="entry name" value="SPERM-ASSOCIATED ANTIGEN 8"/>
    <property type="match status" value="1"/>
</dbReference>
<sequence length="226" mass="26409">MSNIQRTRRIPNASGQILIENWVEERATEHIDHRIEQHKKNQQTSASSSSSSPVAIKKTAHTALLTQQLQAPLDNVTTYRQNFNKFGPFEQKEQGARRKRLENELTRQVASELNARKREYDEILRQQRIEESNSEYRTQFNKEDFESKPPPATQPHDLAREMPVSFWTEHRHTTHGVTQLKTFNSPFHRNASFSTPVELTYEGARPHEMEQWPIYSQKSLNDAKIC</sequence>
<dbReference type="Proteomes" id="UP000676336">
    <property type="component" value="Unassembled WGS sequence"/>
</dbReference>